<dbReference type="AlphaFoldDB" id="A0A849SFR5"/>
<dbReference type="GO" id="GO:0048029">
    <property type="term" value="F:monosaccharide binding"/>
    <property type="evidence" value="ECO:0007669"/>
    <property type="project" value="TreeGrafter"/>
</dbReference>
<dbReference type="FunFam" id="3.40.50.460:FF:000002">
    <property type="entry name" value="ATP-dependent 6-phosphofructokinase"/>
    <property type="match status" value="1"/>
</dbReference>
<comment type="similarity">
    <text evidence="10">Belongs to the phosphofructokinase type A (PFKA) family. Mixed-substrate PFK group III subfamily.</text>
</comment>
<feature type="binding site" description="in other chain" evidence="10">
    <location>
        <position position="222"/>
    </location>
    <ligand>
        <name>substrate</name>
        <note>ligand shared between dimeric partners</note>
    </ligand>
</feature>
<feature type="binding site" evidence="10">
    <location>
        <begin position="72"/>
        <end position="73"/>
    </location>
    <ligand>
        <name>ATP</name>
        <dbReference type="ChEBI" id="CHEBI:30616"/>
    </ligand>
</feature>
<dbReference type="InterPro" id="IPR035966">
    <property type="entry name" value="PKF_sf"/>
</dbReference>
<dbReference type="Proteomes" id="UP000580839">
    <property type="component" value="Unassembled WGS sequence"/>
</dbReference>
<dbReference type="PIRSF" id="PIRSF000532">
    <property type="entry name" value="ATP_PFK_prok"/>
    <property type="match status" value="1"/>
</dbReference>
<dbReference type="PRINTS" id="PR00476">
    <property type="entry name" value="PHFRCTKINASE"/>
</dbReference>
<evidence type="ECO:0000256" key="1">
    <source>
        <dbReference type="ARBA" id="ARBA00001946"/>
    </source>
</evidence>
<sequence length="345" mass="36584">MRLGILTGGGDCPGLNAVIRAAVVRTIRTYDGHMLGFQDGWLGMLRNRVVELDLNAISGILPRGGTMLGTSRVDPFREAPGLEGIREALQLHGLDGVLVCGGDGTLAAASRLAAAGVPLIGIPKTIDNDVPGTDYSFGYDTALTTVVRAVDALHSTAESHDRVIVLEVMGRTTGWLALSAAIAGGADMAVCPEQPVSAKRVCDVIRQRKARGRDFSIVVVAEGARFEADPDGEVLEVPQRLDAFGRPRYGGIGERLAARIEKELQVETRTVTLGYVQRGGTPTAFDRLLGSRMGVVAVDLAHRAEFGRMVCLRGLQIESVPIEVVAQGPRPADPALVEVANVFFG</sequence>
<evidence type="ECO:0000256" key="7">
    <source>
        <dbReference type="ARBA" id="ARBA00022777"/>
    </source>
</evidence>
<feature type="binding site" evidence="10">
    <location>
        <position position="103"/>
    </location>
    <ligand>
        <name>Mg(2+)</name>
        <dbReference type="ChEBI" id="CHEBI:18420"/>
        <note>catalytic</note>
    </ligand>
</feature>
<evidence type="ECO:0000256" key="9">
    <source>
        <dbReference type="ARBA" id="ARBA00023152"/>
    </source>
</evidence>
<reference evidence="12 13" key="1">
    <citation type="submission" date="2020-04" db="EMBL/GenBank/DDBJ databases">
        <title>Metagenomic profiling of ammonia- and methane-oxidizing microorganisms in a Dutch drinking water treatment plant.</title>
        <authorList>
            <person name="Poghosyan L."/>
            <person name="Leucker S."/>
        </authorList>
    </citation>
    <scope>NUCLEOTIDE SEQUENCE [LARGE SCALE GENOMIC DNA]</scope>
    <source>
        <strain evidence="12">S-RSF-IL-03</strain>
    </source>
</reference>
<dbReference type="GO" id="GO:0046872">
    <property type="term" value="F:metal ion binding"/>
    <property type="evidence" value="ECO:0007669"/>
    <property type="project" value="UniProtKB-KW"/>
</dbReference>
<feature type="binding site" evidence="10">
    <location>
        <begin position="102"/>
        <end position="105"/>
    </location>
    <ligand>
        <name>ATP</name>
        <dbReference type="ChEBI" id="CHEBI:30616"/>
    </ligand>
</feature>
<dbReference type="GO" id="GO:0005945">
    <property type="term" value="C:6-phosphofructokinase complex"/>
    <property type="evidence" value="ECO:0007669"/>
    <property type="project" value="TreeGrafter"/>
</dbReference>
<dbReference type="Pfam" id="PF00365">
    <property type="entry name" value="PFK"/>
    <property type="match status" value="1"/>
</dbReference>
<dbReference type="InterPro" id="IPR012829">
    <property type="entry name" value="Phosphofructokinase_III"/>
</dbReference>
<dbReference type="InterPro" id="IPR000023">
    <property type="entry name" value="Phosphofructokinase_dom"/>
</dbReference>
<keyword evidence="9 10" id="KW-0324">Glycolysis</keyword>
<evidence type="ECO:0000256" key="3">
    <source>
        <dbReference type="ARBA" id="ARBA00004679"/>
    </source>
</evidence>
<comment type="subunit">
    <text evidence="10">Homodimer or homotetramer.</text>
</comment>
<dbReference type="HAMAP" id="MF_01976">
    <property type="entry name" value="Phosphofructokinase_III"/>
    <property type="match status" value="1"/>
</dbReference>
<gene>
    <name evidence="10" type="primary">pfkA</name>
    <name evidence="12" type="ORF">HOP12_08550</name>
</gene>
<feature type="binding site" evidence="10">
    <location>
        <position position="269"/>
    </location>
    <ligand>
        <name>substrate</name>
        <note>ligand shared between dimeric partners</note>
    </ligand>
</feature>
<evidence type="ECO:0000256" key="2">
    <source>
        <dbReference type="ARBA" id="ARBA00004496"/>
    </source>
</evidence>
<dbReference type="InterPro" id="IPR022953">
    <property type="entry name" value="ATP_PFK"/>
</dbReference>
<keyword evidence="4 10" id="KW-0963">Cytoplasm</keyword>
<accession>A0A849SFR5</accession>
<dbReference type="GO" id="GO:0005524">
    <property type="term" value="F:ATP binding"/>
    <property type="evidence" value="ECO:0007669"/>
    <property type="project" value="UniProtKB-KW"/>
</dbReference>
<keyword evidence="7 10" id="KW-0418">Kinase</keyword>
<feature type="binding site" description="in other chain" evidence="10">
    <location>
        <begin position="125"/>
        <end position="127"/>
    </location>
    <ligand>
        <name>substrate</name>
        <note>ligand shared between dimeric partners</note>
    </ligand>
</feature>
<proteinExistence type="inferred from homology"/>
<evidence type="ECO:0000313" key="13">
    <source>
        <dbReference type="Proteomes" id="UP000580839"/>
    </source>
</evidence>
<comment type="subcellular location">
    <subcellularLocation>
        <location evidence="2 10">Cytoplasm</location>
    </subcellularLocation>
</comment>
<dbReference type="Gene3D" id="3.40.50.460">
    <property type="entry name" value="Phosphofructokinase domain"/>
    <property type="match status" value="1"/>
</dbReference>
<name>A0A849SFR5_UNCEI</name>
<keyword evidence="10" id="KW-0547">Nucleotide-binding</keyword>
<evidence type="ECO:0000259" key="11">
    <source>
        <dbReference type="Pfam" id="PF00365"/>
    </source>
</evidence>
<evidence type="ECO:0000256" key="8">
    <source>
        <dbReference type="ARBA" id="ARBA00022842"/>
    </source>
</evidence>
<comment type="caution">
    <text evidence="10">Lacks conserved residue(s) required for the propagation of feature annotation.</text>
</comment>
<feature type="binding site" description="in other chain" evidence="10">
    <location>
        <begin position="169"/>
        <end position="171"/>
    </location>
    <ligand>
        <name>substrate</name>
        <note>ligand shared between dimeric partners</note>
    </ligand>
</feature>
<keyword evidence="10" id="KW-0067">ATP-binding</keyword>
<evidence type="ECO:0000256" key="5">
    <source>
        <dbReference type="ARBA" id="ARBA00022679"/>
    </source>
</evidence>
<feature type="binding site" evidence="10">
    <location>
        <position position="162"/>
    </location>
    <ligand>
        <name>substrate</name>
        <note>ligand shared between dimeric partners</note>
    </ligand>
</feature>
<feature type="site" description="Important for substrate specificity; cannot use PPi as phosphoryl donor" evidence="10">
    <location>
        <position position="104"/>
    </location>
</feature>
<dbReference type="PANTHER" id="PTHR13697:SF52">
    <property type="entry name" value="ATP-DEPENDENT 6-PHOSPHOFRUCTOKINASE 3"/>
    <property type="match status" value="1"/>
</dbReference>
<dbReference type="PANTHER" id="PTHR13697">
    <property type="entry name" value="PHOSPHOFRUCTOKINASE"/>
    <property type="match status" value="1"/>
</dbReference>
<keyword evidence="5 10" id="KW-0808">Transferase</keyword>
<evidence type="ECO:0000313" key="12">
    <source>
        <dbReference type="EMBL" id="NOT34202.1"/>
    </source>
</evidence>
<dbReference type="GO" id="GO:0061621">
    <property type="term" value="P:canonical glycolysis"/>
    <property type="evidence" value="ECO:0007669"/>
    <property type="project" value="TreeGrafter"/>
</dbReference>
<feature type="active site" description="Proton acceptor" evidence="10">
    <location>
        <position position="127"/>
    </location>
</feature>
<protein>
    <recommendedName>
        <fullName evidence="10">ATP-dependent 6-phosphofructokinase</fullName>
        <shortName evidence="10">ATP-PFK</shortName>
        <shortName evidence="10">Phosphofructokinase</shortName>
        <ecNumber evidence="10">2.7.1.11</ecNumber>
    </recommendedName>
    <alternativeName>
        <fullName evidence="10">Phosphohexokinase</fullName>
    </alternativeName>
</protein>
<feature type="binding site" evidence="10">
    <location>
        <position position="10"/>
    </location>
    <ligand>
        <name>ATP</name>
        <dbReference type="ChEBI" id="CHEBI:30616"/>
    </ligand>
</feature>
<keyword evidence="6 10" id="KW-0479">Metal-binding</keyword>
<evidence type="ECO:0000256" key="6">
    <source>
        <dbReference type="ARBA" id="ARBA00022723"/>
    </source>
</evidence>
<comment type="pathway">
    <text evidence="3 10">Carbohydrate degradation; glycolysis; D-glyceraldehyde 3-phosphate and glycerone phosphate from D-glucose: step 3/4.</text>
</comment>
<evidence type="ECO:0000256" key="4">
    <source>
        <dbReference type="ARBA" id="ARBA00022490"/>
    </source>
</evidence>
<comment type="cofactor">
    <cofactor evidence="1 10">
        <name>Mg(2+)</name>
        <dbReference type="ChEBI" id="CHEBI:18420"/>
    </cofactor>
</comment>
<keyword evidence="8 10" id="KW-0460">Magnesium</keyword>
<dbReference type="GO" id="GO:0016208">
    <property type="term" value="F:AMP binding"/>
    <property type="evidence" value="ECO:0007669"/>
    <property type="project" value="TreeGrafter"/>
</dbReference>
<dbReference type="EC" id="2.7.1.11" evidence="10"/>
<dbReference type="UniPathway" id="UPA00109">
    <property type="reaction ID" value="UER00182"/>
</dbReference>
<feature type="domain" description="Phosphofructokinase" evidence="11">
    <location>
        <begin position="2"/>
        <end position="300"/>
    </location>
</feature>
<evidence type="ECO:0000256" key="10">
    <source>
        <dbReference type="HAMAP-Rule" id="MF_01976"/>
    </source>
</evidence>
<dbReference type="SUPFAM" id="SSF53784">
    <property type="entry name" value="Phosphofructokinase"/>
    <property type="match status" value="1"/>
</dbReference>
<dbReference type="Gene3D" id="3.40.50.450">
    <property type="match status" value="1"/>
</dbReference>
<comment type="catalytic activity">
    <reaction evidence="10">
        <text>beta-D-fructose 6-phosphate + ATP = beta-D-fructose 1,6-bisphosphate + ADP + H(+)</text>
        <dbReference type="Rhea" id="RHEA:16109"/>
        <dbReference type="ChEBI" id="CHEBI:15378"/>
        <dbReference type="ChEBI" id="CHEBI:30616"/>
        <dbReference type="ChEBI" id="CHEBI:32966"/>
        <dbReference type="ChEBI" id="CHEBI:57634"/>
        <dbReference type="ChEBI" id="CHEBI:456216"/>
        <dbReference type="EC" id="2.7.1.11"/>
    </reaction>
</comment>
<dbReference type="GO" id="GO:0006002">
    <property type="term" value="P:fructose 6-phosphate metabolic process"/>
    <property type="evidence" value="ECO:0007669"/>
    <property type="project" value="InterPro"/>
</dbReference>
<dbReference type="GO" id="GO:0070095">
    <property type="term" value="F:fructose-6-phosphate binding"/>
    <property type="evidence" value="ECO:0007669"/>
    <property type="project" value="TreeGrafter"/>
</dbReference>
<dbReference type="EMBL" id="JABFRW010000099">
    <property type="protein sequence ID" value="NOT34202.1"/>
    <property type="molecule type" value="Genomic_DNA"/>
</dbReference>
<comment type="caution">
    <text evidence="12">The sequence shown here is derived from an EMBL/GenBank/DDBJ whole genome shotgun (WGS) entry which is preliminary data.</text>
</comment>
<dbReference type="InterPro" id="IPR012003">
    <property type="entry name" value="ATP_PFK_prok-type"/>
</dbReference>
<dbReference type="GO" id="GO:0042802">
    <property type="term" value="F:identical protein binding"/>
    <property type="evidence" value="ECO:0007669"/>
    <property type="project" value="TreeGrafter"/>
</dbReference>
<organism evidence="12 13">
    <name type="scientific">Eiseniibacteriota bacterium</name>
    <dbReference type="NCBI Taxonomy" id="2212470"/>
    <lineage>
        <taxon>Bacteria</taxon>
        <taxon>Candidatus Eiseniibacteriota</taxon>
    </lineage>
</organism>
<dbReference type="GO" id="GO:0003872">
    <property type="term" value="F:6-phosphofructokinase activity"/>
    <property type="evidence" value="ECO:0007669"/>
    <property type="project" value="UniProtKB-UniRule"/>
</dbReference>
<feature type="binding site" description="in other chain" evidence="10">
    <location>
        <begin position="275"/>
        <end position="278"/>
    </location>
    <ligand>
        <name>substrate</name>
        <note>ligand shared between dimeric partners</note>
    </ligand>
</feature>
<comment type="function">
    <text evidence="10">Catalyzes the phosphorylation of D-fructose 6-phosphate to fructose 1,6-bisphosphate by ATP, the first committing step of glycolysis.</text>
</comment>
<dbReference type="NCBIfam" id="NF002872">
    <property type="entry name" value="PRK03202.1"/>
    <property type="match status" value="1"/>
</dbReference>
<dbReference type="GO" id="GO:0047334">
    <property type="term" value="F:diphosphate-fructose-6-phosphate 1-phosphotransferase activity"/>
    <property type="evidence" value="ECO:0007669"/>
    <property type="project" value="InterPro"/>
</dbReference>
<dbReference type="GO" id="GO:0030388">
    <property type="term" value="P:fructose 1,6-bisphosphate metabolic process"/>
    <property type="evidence" value="ECO:0007669"/>
    <property type="project" value="TreeGrafter"/>
</dbReference>